<evidence type="ECO:0000313" key="1">
    <source>
        <dbReference type="EMBL" id="RUT13138.1"/>
    </source>
</evidence>
<sequence>MLAMTCESPAAFKEPPKPLALALALELSAESELEQLEATVTQLGMNFVEMGEAIERIRAKSLFKVAGYKTFAKYVYAKWGLTGNMAQKYIKASRVYRTLISAGYDTATLPPSYSLYSTWSSLDDEEIAILWDDFMQECGNEPSVTSAMSFIKRYKTKDAKPKTKRAIVTDIKSANTVIEMAKELDTTPGEIIQLMVAKLREAASQY</sequence>
<evidence type="ECO:0000313" key="2">
    <source>
        <dbReference type="Proteomes" id="UP000282574"/>
    </source>
</evidence>
<name>A0AB37UP31_9CYAN</name>
<dbReference type="AlphaFoldDB" id="A0AB37UP31"/>
<dbReference type="Proteomes" id="UP000282574">
    <property type="component" value="Unassembled WGS sequence"/>
</dbReference>
<protein>
    <submittedName>
        <fullName evidence="1">Uncharacterized protein</fullName>
    </submittedName>
</protein>
<gene>
    <name evidence="1" type="ORF">DSM107010_16940</name>
</gene>
<organism evidence="1 2">
    <name type="scientific">Chroococcidiopsis cubana SAG 39.79</name>
    <dbReference type="NCBI Taxonomy" id="388085"/>
    <lineage>
        <taxon>Bacteria</taxon>
        <taxon>Bacillati</taxon>
        <taxon>Cyanobacteriota</taxon>
        <taxon>Cyanophyceae</taxon>
        <taxon>Chroococcidiopsidales</taxon>
        <taxon>Chroococcidiopsidaceae</taxon>
        <taxon>Chroococcidiopsis</taxon>
    </lineage>
</organism>
<proteinExistence type="predicted"/>
<comment type="caution">
    <text evidence="1">The sequence shown here is derived from an EMBL/GenBank/DDBJ whole genome shotgun (WGS) entry which is preliminary data.</text>
</comment>
<reference evidence="1 2" key="1">
    <citation type="journal article" date="2019" name="Genome Biol. Evol.">
        <title>Day and night: Metabolic profiles and evolutionary relationships of six axenic non-marine cyanobacteria.</title>
        <authorList>
            <person name="Will S.E."/>
            <person name="Henke P."/>
            <person name="Boedeker C."/>
            <person name="Huang S."/>
            <person name="Brinkmann H."/>
            <person name="Rohde M."/>
            <person name="Jarek M."/>
            <person name="Friedl T."/>
            <person name="Seufert S."/>
            <person name="Schumacher M."/>
            <person name="Overmann J."/>
            <person name="Neumann-Schaal M."/>
            <person name="Petersen J."/>
        </authorList>
    </citation>
    <scope>NUCLEOTIDE SEQUENCE [LARGE SCALE GENOMIC DNA]</scope>
    <source>
        <strain evidence="1 2">SAG 39.79</strain>
    </source>
</reference>
<keyword evidence="2" id="KW-1185">Reference proteome</keyword>
<dbReference type="EMBL" id="RSCK01000009">
    <property type="protein sequence ID" value="RUT13138.1"/>
    <property type="molecule type" value="Genomic_DNA"/>
</dbReference>
<accession>A0AB37UP31</accession>